<name>A0A131ZVK5_SARSC</name>
<feature type="compositionally biased region" description="Low complexity" evidence="1">
    <location>
        <begin position="31"/>
        <end position="52"/>
    </location>
</feature>
<feature type="region of interest" description="Disordered" evidence="1">
    <location>
        <begin position="30"/>
        <end position="62"/>
    </location>
</feature>
<dbReference type="Proteomes" id="UP000616769">
    <property type="component" value="Unassembled WGS sequence"/>
</dbReference>
<proteinExistence type="predicted"/>
<reference evidence="2 3" key="1">
    <citation type="journal article" date="2015" name="Parasit. Vectors">
        <title>Draft genome of the scabies mite.</title>
        <authorList>
            <person name="Rider S.D.Jr."/>
            <person name="Morgan M.S."/>
            <person name="Arlian L.G."/>
        </authorList>
    </citation>
    <scope>NUCLEOTIDE SEQUENCE [LARGE SCALE GENOMIC DNA]</scope>
    <source>
        <strain evidence="2">Arlian Lab</strain>
    </source>
</reference>
<dbReference type="EMBL" id="JXLN01003158">
    <property type="protein sequence ID" value="KPM02858.1"/>
    <property type="molecule type" value="Genomic_DNA"/>
</dbReference>
<evidence type="ECO:0000313" key="3">
    <source>
        <dbReference type="Proteomes" id="UP000616769"/>
    </source>
</evidence>
<sequence>MNSWTDKTDYIETKMKIEIIEIESGGMYLRLSSSSSSSSSSPSSPPLSSSSLNVLGRFRSKF</sequence>
<comment type="caution">
    <text evidence="2">The sequence shown here is derived from an EMBL/GenBank/DDBJ whole genome shotgun (WGS) entry which is preliminary data.</text>
</comment>
<dbReference type="AlphaFoldDB" id="A0A131ZVK5"/>
<evidence type="ECO:0000313" key="2">
    <source>
        <dbReference type="EMBL" id="KPM02858.1"/>
    </source>
</evidence>
<organism evidence="2 3">
    <name type="scientific">Sarcoptes scabiei</name>
    <name type="common">Itch mite</name>
    <name type="synonym">Acarus scabiei</name>
    <dbReference type="NCBI Taxonomy" id="52283"/>
    <lineage>
        <taxon>Eukaryota</taxon>
        <taxon>Metazoa</taxon>
        <taxon>Ecdysozoa</taxon>
        <taxon>Arthropoda</taxon>
        <taxon>Chelicerata</taxon>
        <taxon>Arachnida</taxon>
        <taxon>Acari</taxon>
        <taxon>Acariformes</taxon>
        <taxon>Sarcoptiformes</taxon>
        <taxon>Astigmata</taxon>
        <taxon>Psoroptidia</taxon>
        <taxon>Sarcoptoidea</taxon>
        <taxon>Sarcoptidae</taxon>
        <taxon>Sarcoptinae</taxon>
        <taxon>Sarcoptes</taxon>
    </lineage>
</organism>
<gene>
    <name evidence="2" type="ORF">QR98_0012820</name>
</gene>
<dbReference type="VEuPathDB" id="VectorBase:SSCA002394"/>
<protein>
    <submittedName>
        <fullName evidence="2">Uncharacterized protein</fullName>
    </submittedName>
</protein>
<accession>A0A131ZVK5</accession>
<evidence type="ECO:0000256" key="1">
    <source>
        <dbReference type="SAM" id="MobiDB-lite"/>
    </source>
</evidence>